<organism evidence="3 4">
    <name type="scientific">Ancrocorticia populi</name>
    <dbReference type="NCBI Taxonomy" id="2175228"/>
    <lineage>
        <taxon>Bacteria</taxon>
        <taxon>Bacillati</taxon>
        <taxon>Actinomycetota</taxon>
        <taxon>Actinomycetes</taxon>
        <taxon>Actinomycetales</taxon>
        <taxon>Actinomycetaceae</taxon>
        <taxon>Ancrocorticia</taxon>
    </lineage>
</organism>
<dbReference type="RefSeq" id="WP_109094193.1">
    <property type="nucleotide sequence ID" value="NZ_QETB01000005.1"/>
</dbReference>
<dbReference type="SUPFAM" id="SSF46785">
    <property type="entry name" value="Winged helix' DNA-binding domain"/>
    <property type="match status" value="1"/>
</dbReference>
<proteinExistence type="inferred from homology"/>
<dbReference type="InterPro" id="IPR000835">
    <property type="entry name" value="HTH_MarR-typ"/>
</dbReference>
<accession>A0A2V1K3B2</accession>
<dbReference type="SUPFAM" id="SSF53067">
    <property type="entry name" value="Actin-like ATPase domain"/>
    <property type="match status" value="1"/>
</dbReference>
<dbReference type="AlphaFoldDB" id="A0A2V1K3B2"/>
<comment type="similarity">
    <text evidence="1">Belongs to the ROK (NagC/XylR) family.</text>
</comment>
<dbReference type="Proteomes" id="UP000245283">
    <property type="component" value="Unassembled WGS sequence"/>
</dbReference>
<dbReference type="PANTHER" id="PTHR18964:SF173">
    <property type="entry name" value="GLUCOKINASE"/>
    <property type="match status" value="1"/>
</dbReference>
<dbReference type="InterPro" id="IPR036388">
    <property type="entry name" value="WH-like_DNA-bd_sf"/>
</dbReference>
<dbReference type="PANTHER" id="PTHR18964">
    <property type="entry name" value="ROK (REPRESSOR, ORF, KINASE) FAMILY"/>
    <property type="match status" value="1"/>
</dbReference>
<sequence>MTTGPGSQASLREANTARVVETVRKYGHITQVELTAATGLSPATISNTVKRLVAEGMFRTESTVHSGRRAQLVSLARQTGLLAGVQVGRRSLRIAISDPSLNVQRTKNMPLPQAHRADTTLDRAALLIVELIEDLGASVDELRAVGVCVAAPVDPETGMISVPGILPGWEDIEIAPVLGRRLNRPVSVDNDANAAAVAESRRGGLRGVKNGIYVCASYTTGAGIIIGGRLYRGTRGGAGEIGHIQVDPAGLICNCGGRGCLNTVVGADVLVESLRLSRGYSSLGDVIREANAGDIGCRQVVGDAGAQIGAVLADQLTALASSRVVVGGELSNTGDLFLGPMRDAVESRPLLAGTVTFVAAPLQGQSELVGALTLAYDEQERANKAVKS</sequence>
<dbReference type="InterPro" id="IPR036390">
    <property type="entry name" value="WH_DNA-bd_sf"/>
</dbReference>
<dbReference type="InterPro" id="IPR000600">
    <property type="entry name" value="ROK"/>
</dbReference>
<feature type="domain" description="HTH marR-type" evidence="2">
    <location>
        <begin position="17"/>
        <end position="69"/>
    </location>
</feature>
<keyword evidence="4" id="KW-1185">Reference proteome</keyword>
<dbReference type="GO" id="GO:0003700">
    <property type="term" value="F:DNA-binding transcription factor activity"/>
    <property type="evidence" value="ECO:0007669"/>
    <property type="project" value="InterPro"/>
</dbReference>
<comment type="caution">
    <text evidence="3">The sequence shown here is derived from an EMBL/GenBank/DDBJ whole genome shotgun (WGS) entry which is preliminary data.</text>
</comment>
<dbReference type="OrthoDB" id="9810372at2"/>
<dbReference type="InterPro" id="IPR043129">
    <property type="entry name" value="ATPase_NBD"/>
</dbReference>
<evidence type="ECO:0000256" key="1">
    <source>
        <dbReference type="ARBA" id="ARBA00006479"/>
    </source>
</evidence>
<evidence type="ECO:0000313" key="3">
    <source>
        <dbReference type="EMBL" id="PWF25704.1"/>
    </source>
</evidence>
<reference evidence="4" key="1">
    <citation type="submission" date="2018-05" db="EMBL/GenBank/DDBJ databases">
        <authorList>
            <person name="Li Y."/>
        </authorList>
    </citation>
    <scope>NUCLEOTIDE SEQUENCE [LARGE SCALE GENOMIC DNA]</scope>
    <source>
        <strain evidence="4">sk1b4</strain>
    </source>
</reference>
<protein>
    <submittedName>
        <fullName evidence="3">Transcriptional regulator</fullName>
    </submittedName>
</protein>
<evidence type="ECO:0000259" key="2">
    <source>
        <dbReference type="Pfam" id="PF12802"/>
    </source>
</evidence>
<dbReference type="EMBL" id="QETB01000005">
    <property type="protein sequence ID" value="PWF25704.1"/>
    <property type="molecule type" value="Genomic_DNA"/>
</dbReference>
<dbReference type="Gene3D" id="3.30.420.40">
    <property type="match status" value="2"/>
</dbReference>
<evidence type="ECO:0000313" key="4">
    <source>
        <dbReference type="Proteomes" id="UP000245283"/>
    </source>
</evidence>
<gene>
    <name evidence="3" type="ORF">DD236_09680</name>
</gene>
<dbReference type="Pfam" id="PF00480">
    <property type="entry name" value="ROK"/>
    <property type="match status" value="1"/>
</dbReference>
<dbReference type="Gene3D" id="1.10.10.10">
    <property type="entry name" value="Winged helix-like DNA-binding domain superfamily/Winged helix DNA-binding domain"/>
    <property type="match status" value="1"/>
</dbReference>
<name>A0A2V1K3B2_9ACTO</name>
<dbReference type="Pfam" id="PF12802">
    <property type="entry name" value="MarR_2"/>
    <property type="match status" value="1"/>
</dbReference>